<name>A0A6A5GJE0_CAERE</name>
<dbReference type="RefSeq" id="XP_053583502.1">
    <property type="nucleotide sequence ID" value="XM_053734589.1"/>
</dbReference>
<evidence type="ECO:0000313" key="1">
    <source>
        <dbReference type="EMBL" id="KAF1755397.1"/>
    </source>
</evidence>
<dbReference type="EMBL" id="WUAV01000005">
    <property type="protein sequence ID" value="KAF1755397.1"/>
    <property type="molecule type" value="Genomic_DNA"/>
</dbReference>
<dbReference type="CTD" id="78777368"/>
<comment type="caution">
    <text evidence="1">The sequence shown here is derived from an EMBL/GenBank/DDBJ whole genome shotgun (WGS) entry which is preliminary data.</text>
</comment>
<proteinExistence type="predicted"/>
<protein>
    <submittedName>
        <fullName evidence="1">Uncharacterized protein</fullName>
    </submittedName>
</protein>
<accession>A0A6A5GJE0</accession>
<dbReference type="Proteomes" id="UP000483820">
    <property type="component" value="Chromosome V"/>
</dbReference>
<organism evidence="1 2">
    <name type="scientific">Caenorhabditis remanei</name>
    <name type="common">Caenorhabditis vulgaris</name>
    <dbReference type="NCBI Taxonomy" id="31234"/>
    <lineage>
        <taxon>Eukaryota</taxon>
        <taxon>Metazoa</taxon>
        <taxon>Ecdysozoa</taxon>
        <taxon>Nematoda</taxon>
        <taxon>Chromadorea</taxon>
        <taxon>Rhabditida</taxon>
        <taxon>Rhabditina</taxon>
        <taxon>Rhabditomorpha</taxon>
        <taxon>Rhabditoidea</taxon>
        <taxon>Rhabditidae</taxon>
        <taxon>Peloderinae</taxon>
        <taxon>Caenorhabditis</taxon>
    </lineage>
</organism>
<dbReference type="KEGG" id="crq:GCK72_021966"/>
<dbReference type="GeneID" id="78777368"/>
<dbReference type="AlphaFoldDB" id="A0A6A5GJE0"/>
<reference evidence="1 2" key="1">
    <citation type="submission" date="2019-12" db="EMBL/GenBank/DDBJ databases">
        <title>Chromosome-level assembly of the Caenorhabditis remanei genome.</title>
        <authorList>
            <person name="Teterina A.A."/>
            <person name="Willis J.H."/>
            <person name="Phillips P.C."/>
        </authorList>
    </citation>
    <scope>NUCLEOTIDE SEQUENCE [LARGE SCALE GENOMIC DNA]</scope>
    <source>
        <strain evidence="1 2">PX506</strain>
        <tissue evidence="1">Whole organism</tissue>
    </source>
</reference>
<evidence type="ECO:0000313" key="2">
    <source>
        <dbReference type="Proteomes" id="UP000483820"/>
    </source>
</evidence>
<gene>
    <name evidence="1" type="ORF">GCK72_021966</name>
</gene>
<sequence>MTTGNWCQYRWPSVNNLRFRSGCIRIMLPFQHHIFPRVANQTSHHTVGQTLKWQIKPNFSVDVFRHASIHSAFVVKETADRFGALAKSNCRKNLRFLPILRPDVLLQFQHAEEVPKS</sequence>